<feature type="compositionally biased region" description="Low complexity" evidence="6">
    <location>
        <begin position="79"/>
        <end position="95"/>
    </location>
</feature>
<reference evidence="8 9" key="1">
    <citation type="journal article" date="2020" name="Fungal Divers.">
        <title>Resolving the Mortierellaceae phylogeny through synthesis of multi-gene phylogenetics and phylogenomics.</title>
        <authorList>
            <person name="Vandepol N."/>
            <person name="Liber J."/>
            <person name="Desiro A."/>
            <person name="Na H."/>
            <person name="Kennedy M."/>
            <person name="Barry K."/>
            <person name="Grigoriev I.V."/>
            <person name="Miller A.N."/>
            <person name="O'Donnell K."/>
            <person name="Stajich J.E."/>
            <person name="Bonito G."/>
        </authorList>
    </citation>
    <scope>NUCLEOTIDE SEQUENCE [LARGE SCALE GENOMIC DNA]</scope>
    <source>
        <strain evidence="8 9">AD045</strain>
    </source>
</reference>
<dbReference type="PROSITE" id="PS51435">
    <property type="entry name" value="AP_NUCLEASE_F1_4"/>
    <property type="match status" value="1"/>
</dbReference>
<evidence type="ECO:0000256" key="5">
    <source>
        <dbReference type="RuleBase" id="RU362131"/>
    </source>
</evidence>
<evidence type="ECO:0000256" key="6">
    <source>
        <dbReference type="SAM" id="MobiDB-lite"/>
    </source>
</evidence>
<feature type="domain" description="Endonuclease/exonuclease/phosphatase" evidence="7">
    <location>
        <begin position="138"/>
        <end position="386"/>
    </location>
</feature>
<comment type="cofactor">
    <cofactor evidence="5">
        <name>Mg(2+)</name>
        <dbReference type="ChEBI" id="CHEBI:18420"/>
    </cofactor>
    <cofactor evidence="5">
        <name>Mn(2+)</name>
        <dbReference type="ChEBI" id="CHEBI:29035"/>
    </cofactor>
    <text evidence="5">Probably binds two magnesium or manganese ions per subunit.</text>
</comment>
<evidence type="ECO:0000256" key="2">
    <source>
        <dbReference type="ARBA" id="ARBA00022723"/>
    </source>
</evidence>
<name>A0ABQ7JSA0_9FUNG</name>
<feature type="compositionally biased region" description="Acidic residues" evidence="6">
    <location>
        <begin position="58"/>
        <end position="78"/>
    </location>
</feature>
<comment type="similarity">
    <text evidence="1 5">Belongs to the DNA repair enzymes AP/ExoA family.</text>
</comment>
<evidence type="ECO:0000313" key="8">
    <source>
        <dbReference type="EMBL" id="KAG0283675.1"/>
    </source>
</evidence>
<keyword evidence="4 5" id="KW-0460">Magnesium</keyword>
<dbReference type="InterPro" id="IPR036691">
    <property type="entry name" value="Endo/exonu/phosph_ase_sf"/>
</dbReference>
<feature type="compositionally biased region" description="Polar residues" evidence="6">
    <location>
        <begin position="1"/>
        <end position="22"/>
    </location>
</feature>
<dbReference type="InterPro" id="IPR020847">
    <property type="entry name" value="AP_endonuclease_F1_BS"/>
</dbReference>
<gene>
    <name evidence="8" type="ORF">BGZ96_011937</name>
</gene>
<dbReference type="EMBL" id="JAAAIM010000870">
    <property type="protein sequence ID" value="KAG0283675.1"/>
    <property type="molecule type" value="Genomic_DNA"/>
</dbReference>
<dbReference type="InterPro" id="IPR004808">
    <property type="entry name" value="AP_endonuc_1"/>
</dbReference>
<comment type="caution">
    <text evidence="8">The sequence shown here is derived from an EMBL/GenBank/DDBJ whole genome shotgun (WGS) entry which is preliminary data.</text>
</comment>
<sequence>MVTKRATVSATRASSRLTAKTDSSNNNVAVEEVTVASSSTVTTTSTTTTKSAKRVAQDADDEEEEETASTEDKDDDDYAGGAAKKQKKTSSTTAAPPALKKQKSGAKVPIRANSHTNTAMPNSLVLPKTPDNCIKITSWNVSGLNSSLKKGFKTYITAEDADVICIQEHKVQQPLLNIVDPKVYPFSWWGFEEKKGYAGVAMFCKTKPISVTAGLPTHPNPACTKGRIVTLEYPTCYILGCYVPNAGQELVRLKERMVWDKAMKAWLLDLKSKGKQIIWTGDLNVCHKPIDLRNPSTNSKSAGFTPEERAGFSEILEEVDLVDTFREIQGTGEEVAGQYSYFSYRFQCRIKGIGWRLDYFVTDQELYKERVVESVIREECYGASDHVPVVLVIKGEL</sequence>
<dbReference type="EC" id="3.1.-.-" evidence="5"/>
<dbReference type="Pfam" id="PF03372">
    <property type="entry name" value="Exo_endo_phos"/>
    <property type="match status" value="1"/>
</dbReference>
<dbReference type="CDD" id="cd09087">
    <property type="entry name" value="Ape1-like_AP-endo"/>
    <property type="match status" value="1"/>
</dbReference>
<keyword evidence="2 5" id="KW-0479">Metal-binding</keyword>
<accession>A0ABQ7JSA0</accession>
<evidence type="ECO:0000259" key="7">
    <source>
        <dbReference type="Pfam" id="PF03372"/>
    </source>
</evidence>
<dbReference type="Proteomes" id="UP001194696">
    <property type="component" value="Unassembled WGS sequence"/>
</dbReference>
<dbReference type="PROSITE" id="PS00726">
    <property type="entry name" value="AP_NUCLEASE_F1_1"/>
    <property type="match status" value="1"/>
</dbReference>
<organism evidence="8 9">
    <name type="scientific">Linnemannia gamsii</name>
    <dbReference type="NCBI Taxonomy" id="64522"/>
    <lineage>
        <taxon>Eukaryota</taxon>
        <taxon>Fungi</taxon>
        <taxon>Fungi incertae sedis</taxon>
        <taxon>Mucoromycota</taxon>
        <taxon>Mortierellomycotina</taxon>
        <taxon>Mortierellomycetes</taxon>
        <taxon>Mortierellales</taxon>
        <taxon>Mortierellaceae</taxon>
        <taxon>Linnemannia</taxon>
    </lineage>
</organism>
<feature type="compositionally biased region" description="Low complexity" evidence="6">
    <location>
        <begin position="23"/>
        <end position="50"/>
    </location>
</feature>
<dbReference type="Gene3D" id="3.60.10.10">
    <property type="entry name" value="Endonuclease/exonuclease/phosphatase"/>
    <property type="match status" value="1"/>
</dbReference>
<feature type="region of interest" description="Disordered" evidence="6">
    <location>
        <begin position="1"/>
        <end position="108"/>
    </location>
</feature>
<evidence type="ECO:0000256" key="4">
    <source>
        <dbReference type="ARBA" id="ARBA00022842"/>
    </source>
</evidence>
<dbReference type="InterPro" id="IPR005135">
    <property type="entry name" value="Endo/exonuclease/phosphatase"/>
</dbReference>
<evidence type="ECO:0000256" key="1">
    <source>
        <dbReference type="ARBA" id="ARBA00007092"/>
    </source>
</evidence>
<dbReference type="PANTHER" id="PTHR22748:SF6">
    <property type="entry name" value="DNA-(APURINIC OR APYRIMIDINIC SITE) ENDONUCLEASE"/>
    <property type="match status" value="1"/>
</dbReference>
<protein>
    <recommendedName>
        <fullName evidence="5">DNA-(apurinic or apyrimidinic site) endonuclease</fullName>
        <ecNumber evidence="5">3.1.-.-</ecNumber>
    </recommendedName>
</protein>
<dbReference type="SUPFAM" id="SSF56219">
    <property type="entry name" value="DNase I-like"/>
    <property type="match status" value="1"/>
</dbReference>
<dbReference type="NCBIfam" id="TIGR00195">
    <property type="entry name" value="exoDNase_III"/>
    <property type="match status" value="1"/>
</dbReference>
<evidence type="ECO:0000256" key="3">
    <source>
        <dbReference type="ARBA" id="ARBA00022801"/>
    </source>
</evidence>
<dbReference type="NCBIfam" id="TIGR00633">
    <property type="entry name" value="xth"/>
    <property type="match status" value="1"/>
</dbReference>
<keyword evidence="9" id="KW-1185">Reference proteome</keyword>
<proteinExistence type="inferred from homology"/>
<keyword evidence="5" id="KW-0234">DNA repair</keyword>
<keyword evidence="5" id="KW-0227">DNA damage</keyword>
<dbReference type="PANTHER" id="PTHR22748">
    <property type="entry name" value="AP ENDONUCLEASE"/>
    <property type="match status" value="1"/>
</dbReference>
<evidence type="ECO:0000313" key="9">
    <source>
        <dbReference type="Proteomes" id="UP001194696"/>
    </source>
</evidence>
<keyword evidence="3" id="KW-0378">Hydrolase</keyword>